<sequence length="47" mass="5453">MGETSRMDISVRLQDQNIWFIYTQQFGQSGDCLVPMFRPVSNEPSSR</sequence>
<reference evidence="1 2" key="2">
    <citation type="submission" date="2018-11" db="EMBL/GenBank/DDBJ databases">
        <authorList>
            <consortium name="Pathogen Informatics"/>
        </authorList>
    </citation>
    <scope>NUCLEOTIDE SEQUENCE [LARGE SCALE GENOMIC DNA]</scope>
</reference>
<dbReference type="WBParaSite" id="SBAD_0000590201-mRNA-1">
    <property type="protein sequence ID" value="SBAD_0000590201-mRNA-1"/>
    <property type="gene ID" value="SBAD_0000590201"/>
</dbReference>
<name>A0A183IPY0_9BILA</name>
<dbReference type="AlphaFoldDB" id="A0A183IPY0"/>
<evidence type="ECO:0000313" key="3">
    <source>
        <dbReference type="WBParaSite" id="SBAD_0000590201-mRNA-1"/>
    </source>
</evidence>
<evidence type="ECO:0000313" key="2">
    <source>
        <dbReference type="Proteomes" id="UP000270296"/>
    </source>
</evidence>
<reference evidence="3" key="1">
    <citation type="submission" date="2016-06" db="UniProtKB">
        <authorList>
            <consortium name="WormBaseParasite"/>
        </authorList>
    </citation>
    <scope>IDENTIFICATION</scope>
</reference>
<accession>A0A183IPY0</accession>
<proteinExistence type="predicted"/>
<protein>
    <submittedName>
        <fullName evidence="3">DUF1816 domain-containing protein</fullName>
    </submittedName>
</protein>
<keyword evidence="2" id="KW-1185">Reference proteome</keyword>
<evidence type="ECO:0000313" key="1">
    <source>
        <dbReference type="EMBL" id="VDP07974.1"/>
    </source>
</evidence>
<gene>
    <name evidence="1" type="ORF">SBAD_LOCUS5677</name>
</gene>
<dbReference type="EMBL" id="UZAM01009165">
    <property type="protein sequence ID" value="VDP07974.1"/>
    <property type="molecule type" value="Genomic_DNA"/>
</dbReference>
<dbReference type="Proteomes" id="UP000270296">
    <property type="component" value="Unassembled WGS sequence"/>
</dbReference>
<organism evidence="3">
    <name type="scientific">Soboliphyme baturini</name>
    <dbReference type="NCBI Taxonomy" id="241478"/>
    <lineage>
        <taxon>Eukaryota</taxon>
        <taxon>Metazoa</taxon>
        <taxon>Ecdysozoa</taxon>
        <taxon>Nematoda</taxon>
        <taxon>Enoplea</taxon>
        <taxon>Dorylaimia</taxon>
        <taxon>Dioctophymatida</taxon>
        <taxon>Dioctophymatoidea</taxon>
        <taxon>Soboliphymatidae</taxon>
        <taxon>Soboliphyme</taxon>
    </lineage>
</organism>